<dbReference type="PANTHER" id="PTHR31891">
    <property type="entry name" value="FORMAMIDASE C869.04-RELATED"/>
    <property type="match status" value="1"/>
</dbReference>
<accession>A0A1H9AH13</accession>
<feature type="signal peptide" evidence="1">
    <location>
        <begin position="1"/>
        <end position="27"/>
    </location>
</feature>
<feature type="chain" id="PRO_5011755154" evidence="1">
    <location>
        <begin position="28"/>
        <end position="374"/>
    </location>
</feature>
<evidence type="ECO:0000313" key="2">
    <source>
        <dbReference type="EMBL" id="SEP75767.1"/>
    </source>
</evidence>
<dbReference type="RefSeq" id="WP_093281222.1">
    <property type="nucleotide sequence ID" value="NZ_FOFS01000001.1"/>
</dbReference>
<evidence type="ECO:0000256" key="1">
    <source>
        <dbReference type="SAM" id="SignalP"/>
    </source>
</evidence>
<organism evidence="2 3">
    <name type="scientific">Solimonas aquatica</name>
    <dbReference type="NCBI Taxonomy" id="489703"/>
    <lineage>
        <taxon>Bacteria</taxon>
        <taxon>Pseudomonadati</taxon>
        <taxon>Pseudomonadota</taxon>
        <taxon>Gammaproteobacteria</taxon>
        <taxon>Nevskiales</taxon>
        <taxon>Nevskiaceae</taxon>
        <taxon>Solimonas</taxon>
    </lineage>
</organism>
<name>A0A1H9AH13_9GAMM</name>
<dbReference type="GO" id="GO:0016811">
    <property type="term" value="F:hydrolase activity, acting on carbon-nitrogen (but not peptide) bonds, in linear amides"/>
    <property type="evidence" value="ECO:0007669"/>
    <property type="project" value="InterPro"/>
</dbReference>
<proteinExistence type="predicted"/>
<dbReference type="SUPFAM" id="SSF141130">
    <property type="entry name" value="Acetamidase/Formamidase-like"/>
    <property type="match status" value="1"/>
</dbReference>
<dbReference type="OrthoDB" id="9785236at2"/>
<protein>
    <submittedName>
        <fullName evidence="2">Acetamidase/formamidase</fullName>
    </submittedName>
</protein>
<dbReference type="Gene3D" id="3.10.28.20">
    <property type="entry name" value="Acetamidase/Formamidase-like domains"/>
    <property type="match status" value="1"/>
</dbReference>
<dbReference type="PANTHER" id="PTHR31891:SF1">
    <property type="entry name" value="FORMAMIDASE C869.04-RELATED"/>
    <property type="match status" value="1"/>
</dbReference>
<keyword evidence="1" id="KW-0732">Signal</keyword>
<gene>
    <name evidence="2" type="ORF">SAMN04488038_101396</name>
</gene>
<dbReference type="Gene3D" id="2.60.120.580">
    <property type="entry name" value="Acetamidase/Formamidase-like domains"/>
    <property type="match status" value="2"/>
</dbReference>
<dbReference type="EMBL" id="FOFS01000001">
    <property type="protein sequence ID" value="SEP75767.1"/>
    <property type="molecule type" value="Genomic_DNA"/>
</dbReference>
<dbReference type="Proteomes" id="UP000199233">
    <property type="component" value="Unassembled WGS sequence"/>
</dbReference>
<keyword evidence="3" id="KW-1185">Reference proteome</keyword>
<sequence length="374" mass="40211">MSTETCRSPATMLLLAASLLLGGVAQAAERYPAYQHHVKLTPENSVIGNFPQDKQPILTVKPGAVVRIDGGGGNRWSEQQDAFAWIAENHIKLDADETEALREIARVVKETPRQGEIKSGHLLVGPIAVEGAMPGDTLEVRILAVRPRIPYGTVGGRPGRGGIPDDVKEPFNYVVGFDPKRSTGYFKPGIEVPLAPFMGVMGVLPASDEGPNRRSGPPGLFGGNLDCKELVAGTSLYLPVFHPGGLFYTGDAHAAQGDGEVTVNAIETANTAVLQFVLHKNTGLTVPRAETPTHWITFGLDEDLDQAMMMAIRQTNQFLAEKKALGFSEAFALSSIGIDFHVTQVVDGTKGVHAMIPKKLFVKDKSSFWTTAPH</sequence>
<dbReference type="AlphaFoldDB" id="A0A1H9AH13"/>
<reference evidence="2 3" key="1">
    <citation type="submission" date="2016-10" db="EMBL/GenBank/DDBJ databases">
        <authorList>
            <person name="de Groot N.N."/>
        </authorList>
    </citation>
    <scope>NUCLEOTIDE SEQUENCE [LARGE SCALE GENOMIC DNA]</scope>
    <source>
        <strain evidence="2 3">DSM 25927</strain>
    </source>
</reference>
<dbReference type="InterPro" id="IPR004304">
    <property type="entry name" value="FmdA_AmdA"/>
</dbReference>
<dbReference type="Pfam" id="PF03069">
    <property type="entry name" value="FmdA_AmdA"/>
    <property type="match status" value="2"/>
</dbReference>
<evidence type="ECO:0000313" key="3">
    <source>
        <dbReference type="Proteomes" id="UP000199233"/>
    </source>
</evidence>
<dbReference type="STRING" id="489703.SAMN04488038_101396"/>